<reference evidence="2 3" key="1">
    <citation type="submission" date="2017-05" db="EMBL/GenBank/DDBJ databases">
        <title>Functional genome analysis of Paenibacillus pasadenensis strain R16: insights on endophytic life style and antifungal activity.</title>
        <authorList>
            <person name="Passera A."/>
            <person name="Marcolungo L."/>
            <person name="Casati P."/>
            <person name="Brasca M."/>
            <person name="Quaglino F."/>
            <person name="Delledonne M."/>
        </authorList>
    </citation>
    <scope>NUCLEOTIDE SEQUENCE [LARGE SCALE GENOMIC DNA]</scope>
    <source>
        <strain evidence="2 3">R16</strain>
    </source>
</reference>
<dbReference type="Proteomes" id="UP000234789">
    <property type="component" value="Unassembled WGS sequence"/>
</dbReference>
<feature type="domain" description="DUF58" evidence="1">
    <location>
        <begin position="185"/>
        <end position="264"/>
    </location>
</feature>
<sequence>MGMLALLAALAAALGLQGLLLGRWALRGVRVERSFSASACHAGDAIEMVETIENGKRLPVPWLRLEAMLPAGLLFRGTGQMSISSGSIYQNHASLFTLPPRVRIIRRHAAVCASRGVWHMGTATMTGGDLFGLFAASIKVELPWRLVVYPELAGLERLPESWLRWQGELEVRRWVAEDPFVTSGVRDYAPGDAMNRIHWKASARSAGLQVHRYGHTANPRAMLLLNVEESETMWGRVNDAEGLEEALRCAAASAAELLHRGLGAGFAHNAMLAEEAAGLPNRVEPGYGGLALEPLLEAMAAVAPQARVPFHELLRQEADRQEQGAGGERLDYLLITAHESARVREAAERLSALGHGVTIVRPPSADGRKRRREPA</sequence>
<accession>A0A2N5NCS6</accession>
<dbReference type="RefSeq" id="WP_101807533.1">
    <property type="nucleotide sequence ID" value="NZ_NFEZ01000001.1"/>
</dbReference>
<dbReference type="PANTHER" id="PTHR34351">
    <property type="entry name" value="SLR1927 PROTEIN-RELATED"/>
    <property type="match status" value="1"/>
</dbReference>
<evidence type="ECO:0000259" key="1">
    <source>
        <dbReference type="Pfam" id="PF01882"/>
    </source>
</evidence>
<comment type="caution">
    <text evidence="2">The sequence shown here is derived from an EMBL/GenBank/DDBJ whole genome shotgun (WGS) entry which is preliminary data.</text>
</comment>
<keyword evidence="3" id="KW-1185">Reference proteome</keyword>
<dbReference type="InterPro" id="IPR002881">
    <property type="entry name" value="DUF58"/>
</dbReference>
<evidence type="ECO:0000313" key="2">
    <source>
        <dbReference type="EMBL" id="PLT48147.1"/>
    </source>
</evidence>
<dbReference type="PANTHER" id="PTHR34351:SF2">
    <property type="entry name" value="DUF58 DOMAIN-CONTAINING PROTEIN"/>
    <property type="match status" value="1"/>
</dbReference>
<name>A0A2N5NCS6_9BACL</name>
<dbReference type="EMBL" id="NFEZ01000001">
    <property type="protein sequence ID" value="PLT48147.1"/>
    <property type="molecule type" value="Genomic_DNA"/>
</dbReference>
<dbReference type="AlphaFoldDB" id="A0A2N5NCS6"/>
<gene>
    <name evidence="2" type="ORF">B8V81_0279</name>
</gene>
<evidence type="ECO:0000313" key="3">
    <source>
        <dbReference type="Proteomes" id="UP000234789"/>
    </source>
</evidence>
<proteinExistence type="predicted"/>
<organism evidence="2 3">
    <name type="scientific">Paenibacillus pasadenensis</name>
    <dbReference type="NCBI Taxonomy" id="217090"/>
    <lineage>
        <taxon>Bacteria</taxon>
        <taxon>Bacillati</taxon>
        <taxon>Bacillota</taxon>
        <taxon>Bacilli</taxon>
        <taxon>Bacillales</taxon>
        <taxon>Paenibacillaceae</taxon>
        <taxon>Paenibacillus</taxon>
    </lineage>
</organism>
<protein>
    <recommendedName>
        <fullName evidence="1">DUF58 domain-containing protein</fullName>
    </recommendedName>
</protein>
<dbReference type="Pfam" id="PF01882">
    <property type="entry name" value="DUF58"/>
    <property type="match status" value="1"/>
</dbReference>